<dbReference type="AlphaFoldDB" id="A0A448KCX0"/>
<dbReference type="Proteomes" id="UP000276899">
    <property type="component" value="Chromosome"/>
</dbReference>
<gene>
    <name evidence="2" type="ORF">NCTC11923_01414</name>
</gene>
<organism evidence="2 3">
    <name type="scientific">Actinomyces slackii</name>
    <dbReference type="NCBI Taxonomy" id="52774"/>
    <lineage>
        <taxon>Bacteria</taxon>
        <taxon>Bacillati</taxon>
        <taxon>Actinomycetota</taxon>
        <taxon>Actinomycetes</taxon>
        <taxon>Actinomycetales</taxon>
        <taxon>Actinomycetaceae</taxon>
        <taxon>Actinomyces</taxon>
    </lineage>
</organism>
<sequence length="257" mass="27358">MRPCCPRSSGSMRRTTRSTGCGRCTRRCSALAGRSVVTKQLGSCASPGCRGCVVVASRSLPAQPVTPILALTWSSGSSPQSVLISCGSLTSPMSGRCRGSATPRSSPMPAAPGVSWGGRSQGPCTLPGCRCWPWSMLWPPPAPPQADRAWFITATAGLSTSLWPTRMRWSPPVTASPGFRGRLLRQRLGRDSQRALQDRAHRLPAPLGVHPGRRAGHHGLGPLVEHTARLHEALCYTTPAEVEAQYTHQQDPAPVAS</sequence>
<proteinExistence type="predicted"/>
<reference evidence="2 3" key="1">
    <citation type="submission" date="2018-12" db="EMBL/GenBank/DDBJ databases">
        <authorList>
            <consortium name="Pathogen Informatics"/>
        </authorList>
    </citation>
    <scope>NUCLEOTIDE SEQUENCE [LARGE SCALE GENOMIC DNA]</scope>
    <source>
        <strain evidence="2 3">NCTC11923</strain>
    </source>
</reference>
<evidence type="ECO:0000256" key="1">
    <source>
        <dbReference type="SAM" id="MobiDB-lite"/>
    </source>
</evidence>
<dbReference type="KEGG" id="asla:NCTC11923_01414"/>
<dbReference type="EMBL" id="LR134363">
    <property type="protein sequence ID" value="VEG74775.1"/>
    <property type="molecule type" value="Genomic_DNA"/>
</dbReference>
<evidence type="ECO:0000313" key="3">
    <source>
        <dbReference type="Proteomes" id="UP000276899"/>
    </source>
</evidence>
<name>A0A448KCX0_9ACTO</name>
<feature type="region of interest" description="Disordered" evidence="1">
    <location>
        <begin position="97"/>
        <end position="117"/>
    </location>
</feature>
<evidence type="ECO:0000313" key="2">
    <source>
        <dbReference type="EMBL" id="VEG74775.1"/>
    </source>
</evidence>
<protein>
    <submittedName>
        <fullName evidence="2">Uncharacterized protein</fullName>
    </submittedName>
</protein>
<accession>A0A448KCX0</accession>
<keyword evidence="3" id="KW-1185">Reference proteome</keyword>